<reference evidence="2" key="1">
    <citation type="journal article" date="2014" name="Front. Microbiol.">
        <title>High frequency of phylogenetically diverse reductive dehalogenase-homologous genes in deep subseafloor sedimentary metagenomes.</title>
        <authorList>
            <person name="Kawai M."/>
            <person name="Futagami T."/>
            <person name="Toyoda A."/>
            <person name="Takaki Y."/>
            <person name="Nishi S."/>
            <person name="Hori S."/>
            <person name="Arai W."/>
            <person name="Tsubouchi T."/>
            <person name="Morono Y."/>
            <person name="Uchiyama I."/>
            <person name="Ito T."/>
            <person name="Fujiyama A."/>
            <person name="Inagaki F."/>
            <person name="Takami H."/>
        </authorList>
    </citation>
    <scope>NUCLEOTIDE SEQUENCE</scope>
    <source>
        <strain evidence="2">Expedition CK06-06</strain>
    </source>
</reference>
<name>X0SIW3_9ZZZZ</name>
<accession>X0SIW3</accession>
<gene>
    <name evidence="2" type="ORF">S01H1_09026</name>
</gene>
<evidence type="ECO:0008006" key="3">
    <source>
        <dbReference type="Google" id="ProtNLM"/>
    </source>
</evidence>
<dbReference type="AlphaFoldDB" id="X0SIW3"/>
<organism evidence="2">
    <name type="scientific">marine sediment metagenome</name>
    <dbReference type="NCBI Taxonomy" id="412755"/>
    <lineage>
        <taxon>unclassified sequences</taxon>
        <taxon>metagenomes</taxon>
        <taxon>ecological metagenomes</taxon>
    </lineage>
</organism>
<evidence type="ECO:0000313" key="2">
    <source>
        <dbReference type="EMBL" id="GAF80988.1"/>
    </source>
</evidence>
<evidence type="ECO:0000256" key="1">
    <source>
        <dbReference type="SAM" id="MobiDB-lite"/>
    </source>
</evidence>
<dbReference type="EMBL" id="BARS01004618">
    <property type="protein sequence ID" value="GAF80988.1"/>
    <property type="molecule type" value="Genomic_DNA"/>
</dbReference>
<feature type="region of interest" description="Disordered" evidence="1">
    <location>
        <begin position="96"/>
        <end position="120"/>
    </location>
</feature>
<proteinExistence type="predicted"/>
<protein>
    <recommendedName>
        <fullName evidence="3">YtkA-like domain-containing protein</fullName>
    </recommendedName>
</protein>
<sequence>MRVFVDDTIQLILNTEKDVSAFTRFRIKYEKPDGSNGQWNAALYPSNNNHIYADVQFPSSGIWRVQAYVYKSGEWYHGFHTDVKVYKRLNIPTCTVPPTTAPPTTAGPTTAPPTTLAPTT</sequence>
<comment type="caution">
    <text evidence="2">The sequence shown here is derived from an EMBL/GenBank/DDBJ whole genome shotgun (WGS) entry which is preliminary data.</text>
</comment>